<dbReference type="EMBL" id="NNRN01000046">
    <property type="protein sequence ID" value="OYR29735.1"/>
    <property type="molecule type" value="Genomic_DNA"/>
</dbReference>
<accession>A0A256GRC9</accession>
<name>A0A256GRC9_9HYPH</name>
<dbReference type="Proteomes" id="UP000216363">
    <property type="component" value="Unassembled WGS sequence"/>
</dbReference>
<dbReference type="AlphaFoldDB" id="A0A256GRC9"/>
<organism evidence="1 2">
    <name type="scientific">Brucella lupini</name>
    <dbReference type="NCBI Taxonomy" id="255457"/>
    <lineage>
        <taxon>Bacteria</taxon>
        <taxon>Pseudomonadati</taxon>
        <taxon>Pseudomonadota</taxon>
        <taxon>Alphaproteobacteria</taxon>
        <taxon>Hyphomicrobiales</taxon>
        <taxon>Brucellaceae</taxon>
        <taxon>Brucella/Ochrobactrum group</taxon>
        <taxon>Brucella</taxon>
    </lineage>
</organism>
<reference evidence="1 2" key="1">
    <citation type="submission" date="2017-07" db="EMBL/GenBank/DDBJ databases">
        <title>Draft genome of Ochrobactrum lupini type strain LUP21.</title>
        <authorList>
            <person name="Krzyzanowska D.M."/>
            <person name="Jafra S."/>
        </authorList>
    </citation>
    <scope>NUCLEOTIDE SEQUENCE [LARGE SCALE GENOMIC DNA]</scope>
    <source>
        <strain evidence="1 2">LUP21</strain>
    </source>
</reference>
<proteinExistence type="predicted"/>
<evidence type="ECO:0000313" key="2">
    <source>
        <dbReference type="Proteomes" id="UP000216363"/>
    </source>
</evidence>
<evidence type="ECO:0000313" key="1">
    <source>
        <dbReference type="EMBL" id="OYR29735.1"/>
    </source>
</evidence>
<comment type="caution">
    <text evidence="1">The sequence shown here is derived from an EMBL/GenBank/DDBJ whole genome shotgun (WGS) entry which is preliminary data.</text>
</comment>
<sequence length="84" mass="9668">MVVYIQTRIKQFPHSGFHWVRQFSRKNDQRFLLVRHLHPIVEQSPGNSPYCNQLAGHAPRNFLHISSGKPTPTFPENALTEASC</sequence>
<gene>
    <name evidence="1" type="ORF">CES86_2299</name>
</gene>
<protein>
    <submittedName>
        <fullName evidence="1">Uncharacterized protein</fullName>
    </submittedName>
</protein>